<evidence type="ECO:0000256" key="5">
    <source>
        <dbReference type="ARBA" id="ARBA00031395"/>
    </source>
</evidence>
<evidence type="ECO:0000313" key="11">
    <source>
        <dbReference type="Proteomes" id="UP000308917"/>
    </source>
</evidence>
<evidence type="ECO:0000256" key="7">
    <source>
        <dbReference type="PIRSR" id="PIRSR006487-1"/>
    </source>
</evidence>
<dbReference type="Proteomes" id="UP000308917">
    <property type="component" value="Unassembled WGS sequence"/>
</dbReference>
<keyword evidence="3" id="KW-0032">Aminotransferase</keyword>
<evidence type="ECO:0000313" key="10">
    <source>
        <dbReference type="EMBL" id="THT99616.1"/>
    </source>
</evidence>
<dbReference type="Gene3D" id="3.30.70.1400">
    <property type="entry name" value="Aminomethyltransferase beta-barrel domains"/>
    <property type="match status" value="1"/>
</dbReference>
<dbReference type="NCBIfam" id="NF001567">
    <property type="entry name" value="PRK00389.1"/>
    <property type="match status" value="1"/>
</dbReference>
<dbReference type="Gene3D" id="4.10.1250.10">
    <property type="entry name" value="Aminomethyltransferase fragment"/>
    <property type="match status" value="1"/>
</dbReference>
<protein>
    <recommendedName>
        <fullName evidence="2">aminomethyltransferase</fullName>
        <ecNumber evidence="2">2.1.2.10</ecNumber>
    </recommendedName>
    <alternativeName>
        <fullName evidence="5">Glycine cleavage system T protein</fullName>
    </alternativeName>
</protein>
<feature type="domain" description="Aminomethyltransferase C-terminal" evidence="9">
    <location>
        <begin position="302"/>
        <end position="371"/>
    </location>
</feature>
<dbReference type="InterPro" id="IPR028896">
    <property type="entry name" value="GcvT/YgfZ/DmdA"/>
</dbReference>
<dbReference type="EC" id="2.1.2.10" evidence="2"/>
<evidence type="ECO:0000256" key="4">
    <source>
        <dbReference type="ARBA" id="ARBA00022679"/>
    </source>
</evidence>
<dbReference type="Gene3D" id="3.30.1360.120">
    <property type="entry name" value="Probable tRNA modification gtpase trme, domain 1"/>
    <property type="match status" value="1"/>
</dbReference>
<evidence type="ECO:0000256" key="1">
    <source>
        <dbReference type="ARBA" id="ARBA00008609"/>
    </source>
</evidence>
<dbReference type="GO" id="GO:0008168">
    <property type="term" value="F:methyltransferase activity"/>
    <property type="evidence" value="ECO:0007669"/>
    <property type="project" value="UniProtKB-KW"/>
</dbReference>
<comment type="catalytic activity">
    <reaction evidence="6">
        <text>N(6)-[(R)-S(8)-aminomethyldihydrolipoyl]-L-lysyl-[protein] + (6S)-5,6,7,8-tetrahydrofolate = N(6)-[(R)-dihydrolipoyl]-L-lysyl-[protein] + (6R)-5,10-methylene-5,6,7,8-tetrahydrofolate + NH4(+)</text>
        <dbReference type="Rhea" id="RHEA:16945"/>
        <dbReference type="Rhea" id="RHEA-COMP:10475"/>
        <dbReference type="Rhea" id="RHEA-COMP:10492"/>
        <dbReference type="ChEBI" id="CHEBI:15636"/>
        <dbReference type="ChEBI" id="CHEBI:28938"/>
        <dbReference type="ChEBI" id="CHEBI:57453"/>
        <dbReference type="ChEBI" id="CHEBI:83100"/>
        <dbReference type="ChEBI" id="CHEBI:83143"/>
        <dbReference type="EC" id="2.1.2.10"/>
    </reaction>
</comment>
<dbReference type="EMBL" id="STFG01000013">
    <property type="protein sequence ID" value="THT99616.1"/>
    <property type="molecule type" value="Genomic_DNA"/>
</dbReference>
<dbReference type="Pfam" id="PF08669">
    <property type="entry name" value="GCV_T_C"/>
    <property type="match status" value="1"/>
</dbReference>
<accession>A0A4S8EYD3</accession>
<feature type="domain" description="GCVT N-terminal" evidence="8">
    <location>
        <begin position="16"/>
        <end position="264"/>
    </location>
</feature>
<dbReference type="GO" id="GO:0005960">
    <property type="term" value="C:glycine cleavage complex"/>
    <property type="evidence" value="ECO:0007669"/>
    <property type="project" value="InterPro"/>
</dbReference>
<dbReference type="PANTHER" id="PTHR43757:SF2">
    <property type="entry name" value="AMINOMETHYLTRANSFERASE, MITOCHONDRIAL"/>
    <property type="match status" value="1"/>
</dbReference>
<comment type="caution">
    <text evidence="10">The sequence shown here is derived from an EMBL/GenBank/DDBJ whole genome shotgun (WGS) entry which is preliminary data.</text>
</comment>
<dbReference type="GO" id="GO:0008483">
    <property type="term" value="F:transaminase activity"/>
    <property type="evidence" value="ECO:0007669"/>
    <property type="project" value="UniProtKB-KW"/>
</dbReference>
<dbReference type="Pfam" id="PF01571">
    <property type="entry name" value="GCV_T"/>
    <property type="match status" value="1"/>
</dbReference>
<dbReference type="NCBIfam" id="NF010093">
    <property type="entry name" value="PRK13579.1"/>
    <property type="match status" value="1"/>
</dbReference>
<evidence type="ECO:0000259" key="8">
    <source>
        <dbReference type="Pfam" id="PF01571"/>
    </source>
</evidence>
<dbReference type="SUPFAM" id="SSF103025">
    <property type="entry name" value="Folate-binding domain"/>
    <property type="match status" value="1"/>
</dbReference>
<dbReference type="NCBIfam" id="TIGR00528">
    <property type="entry name" value="gcvT"/>
    <property type="match status" value="1"/>
</dbReference>
<evidence type="ECO:0000256" key="2">
    <source>
        <dbReference type="ARBA" id="ARBA00012616"/>
    </source>
</evidence>
<dbReference type="SUPFAM" id="SSF101790">
    <property type="entry name" value="Aminomethyltransferase beta-barrel domain"/>
    <property type="match status" value="1"/>
</dbReference>
<feature type="binding site" evidence="7">
    <location>
        <position position="202"/>
    </location>
    <ligand>
        <name>substrate</name>
    </ligand>
</feature>
<proteinExistence type="inferred from homology"/>
<dbReference type="AlphaFoldDB" id="A0A4S8EYD3"/>
<gene>
    <name evidence="10" type="primary">gcvT</name>
    <name evidence="10" type="ORF">E9531_11730</name>
</gene>
<dbReference type="RefSeq" id="WP_136573955.1">
    <property type="nucleotide sequence ID" value="NZ_STFG01000013.1"/>
</dbReference>
<dbReference type="InterPro" id="IPR006223">
    <property type="entry name" value="GcvT"/>
</dbReference>
<dbReference type="Gene3D" id="2.40.30.110">
    <property type="entry name" value="Aminomethyltransferase beta-barrel domains"/>
    <property type="match status" value="1"/>
</dbReference>
<dbReference type="GO" id="GO:0006546">
    <property type="term" value="P:glycine catabolic process"/>
    <property type="evidence" value="ECO:0007669"/>
    <property type="project" value="InterPro"/>
</dbReference>
<dbReference type="PIRSF" id="PIRSF006487">
    <property type="entry name" value="GcvT"/>
    <property type="match status" value="1"/>
</dbReference>
<dbReference type="InterPro" id="IPR029043">
    <property type="entry name" value="GcvT/YgfZ_C"/>
</dbReference>
<dbReference type="GO" id="GO:0004047">
    <property type="term" value="F:aminomethyltransferase activity"/>
    <property type="evidence" value="ECO:0007669"/>
    <property type="project" value="UniProtKB-EC"/>
</dbReference>
<evidence type="ECO:0000256" key="3">
    <source>
        <dbReference type="ARBA" id="ARBA00022576"/>
    </source>
</evidence>
<keyword evidence="4 10" id="KW-0808">Transferase</keyword>
<evidence type="ECO:0000259" key="9">
    <source>
        <dbReference type="Pfam" id="PF08669"/>
    </source>
</evidence>
<dbReference type="GO" id="GO:0032259">
    <property type="term" value="P:methylation"/>
    <property type="evidence" value="ECO:0007669"/>
    <property type="project" value="UniProtKB-KW"/>
</dbReference>
<dbReference type="OrthoDB" id="9774591at2"/>
<keyword evidence="11" id="KW-1185">Reference proteome</keyword>
<sequence>MTASNTASDVLLQTPLHALHKELGARMVPFAGYDMPVQYPAGLMAEHLHTRTQAGLFDVSHMGQLRLVGPDAAAALETLLPVDVLGLGLNKQRYGLLLNDEGGILDDLMFVNRGNDLFLIVNGACKVTDIAWIQEHIGSRCEVIPMPEQALLALQGPAAVNALQAIVPGVENLVFMTGGSFTWEGHMLYVTRSGYTGEDGFEISLPGSAAESFARTLLAQNGVMPIGLGARNSLRLEAGLCLYGNDIDITTTPAQGALNWAIQKVRRTGGERAGGFPGAAKVLAEIDHPYSLPSKRITLLGQERVPVREHTELHNEAGEKVGEVTSGLLSPCLNQPIAIAYVTLSSATLDTTLFALVRGKKIPMKVVPSPFLPTRYYRG</sequence>
<dbReference type="InterPro" id="IPR006222">
    <property type="entry name" value="GCVT_N"/>
</dbReference>
<dbReference type="InterPro" id="IPR013977">
    <property type="entry name" value="GcvT_C"/>
</dbReference>
<dbReference type="InterPro" id="IPR027266">
    <property type="entry name" value="TrmE/GcvT-like"/>
</dbReference>
<dbReference type="PANTHER" id="PTHR43757">
    <property type="entry name" value="AMINOMETHYLTRANSFERASE"/>
    <property type="match status" value="1"/>
</dbReference>
<name>A0A4S8EYD3_9BURK</name>
<keyword evidence="10" id="KW-0489">Methyltransferase</keyword>
<reference evidence="10 11" key="1">
    <citation type="journal article" date="2015" name="Antonie Van Leeuwenhoek">
        <title>Lampropedia puyangensis sp. nov., isolated from symptomatic bark of Populus ? euramericana canker and emended description of Lampropedia hyalina (Ehrenberg 1832) Lee et al. 2004.</title>
        <authorList>
            <person name="Li Y."/>
            <person name="Wang T."/>
            <person name="Piao C.G."/>
            <person name="Wang L.F."/>
            <person name="Tian G.Z."/>
            <person name="Zhu T.H."/>
            <person name="Guo M.W."/>
        </authorList>
    </citation>
    <scope>NUCLEOTIDE SEQUENCE [LARGE SCALE GENOMIC DNA]</scope>
    <source>
        <strain evidence="10 11">2-bin</strain>
    </source>
</reference>
<comment type="similarity">
    <text evidence="1">Belongs to the GcvT family.</text>
</comment>
<evidence type="ECO:0000256" key="6">
    <source>
        <dbReference type="ARBA" id="ARBA00047665"/>
    </source>
</evidence>
<organism evidence="10 11">
    <name type="scientific">Lampropedia puyangensis</name>
    <dbReference type="NCBI Taxonomy" id="1330072"/>
    <lineage>
        <taxon>Bacteria</taxon>
        <taxon>Pseudomonadati</taxon>
        <taxon>Pseudomonadota</taxon>
        <taxon>Betaproteobacteria</taxon>
        <taxon>Burkholderiales</taxon>
        <taxon>Comamonadaceae</taxon>
        <taxon>Lampropedia</taxon>
    </lineage>
</organism>